<dbReference type="GO" id="GO:0015074">
    <property type="term" value="P:DNA integration"/>
    <property type="evidence" value="ECO:0007669"/>
    <property type="project" value="InterPro"/>
</dbReference>
<dbReference type="PANTHER" id="PTHR42648">
    <property type="entry name" value="TRANSPOSASE, PUTATIVE-RELATED"/>
    <property type="match status" value="1"/>
</dbReference>
<dbReference type="GO" id="GO:0016787">
    <property type="term" value="F:hydrolase activity"/>
    <property type="evidence" value="ECO:0007669"/>
    <property type="project" value="UniProtKB-KW"/>
</dbReference>
<dbReference type="AlphaFoldDB" id="A0AAW2KPL9"/>
<evidence type="ECO:0000256" key="1">
    <source>
        <dbReference type="ARBA" id="ARBA00022723"/>
    </source>
</evidence>
<feature type="domain" description="Integrase catalytic" evidence="3">
    <location>
        <begin position="1"/>
        <end position="119"/>
    </location>
</feature>
<dbReference type="GO" id="GO:0046872">
    <property type="term" value="F:metal ion binding"/>
    <property type="evidence" value="ECO:0007669"/>
    <property type="project" value="UniProtKB-KW"/>
</dbReference>
<comment type="caution">
    <text evidence="4">The sequence shown here is derived from an EMBL/GenBank/DDBJ whole genome shotgun (WGS) entry which is preliminary data.</text>
</comment>
<name>A0AAW2KPL9_9LAMI</name>
<sequence>MFFEKFKEFPNKVQNQLGKTIKALQSDRGDEYLSQEFINHLKSYILEQKTLAETPQLNGVSELRNMTLLEMETKGYYFYNQTENKVFMARDVGAHDVASTSIEHITDLVEPIRRTNMDRPTTYKAATASPDSEKWLIAMKSKMESVKSIWILLAIASYFDYEIWQMDIKTTFLNSYLEKKMYMTQLEGFVDPRSSKKVCKLQRSHLWIKACIRSWNHRSDEAIKEFGFLRNSEEACVYKRLIGSNVVFLALYVDDILIIENKLESIKARLGKYFSMKDLEEAQYILGIRIYRNRSKRMA</sequence>
<reference evidence="4" key="2">
    <citation type="journal article" date="2024" name="Plant">
        <title>Genomic evolution and insights into agronomic trait innovations of Sesamum species.</title>
        <authorList>
            <person name="Miao H."/>
            <person name="Wang L."/>
            <person name="Qu L."/>
            <person name="Liu H."/>
            <person name="Sun Y."/>
            <person name="Le M."/>
            <person name="Wang Q."/>
            <person name="Wei S."/>
            <person name="Zheng Y."/>
            <person name="Lin W."/>
            <person name="Duan Y."/>
            <person name="Cao H."/>
            <person name="Xiong S."/>
            <person name="Wang X."/>
            <person name="Wei L."/>
            <person name="Li C."/>
            <person name="Ma Q."/>
            <person name="Ju M."/>
            <person name="Zhao R."/>
            <person name="Li G."/>
            <person name="Mu C."/>
            <person name="Tian Q."/>
            <person name="Mei H."/>
            <person name="Zhang T."/>
            <person name="Gao T."/>
            <person name="Zhang H."/>
        </authorList>
    </citation>
    <scope>NUCLEOTIDE SEQUENCE</scope>
    <source>
        <strain evidence="4">KEN8</strain>
    </source>
</reference>
<dbReference type="PANTHER" id="PTHR42648:SF27">
    <property type="entry name" value="RNA-DIRECTED DNA POLYMERASE"/>
    <property type="match status" value="1"/>
</dbReference>
<keyword evidence="1" id="KW-0479">Metal-binding</keyword>
<proteinExistence type="predicted"/>
<dbReference type="InterPro" id="IPR013103">
    <property type="entry name" value="RVT_2"/>
</dbReference>
<evidence type="ECO:0000259" key="3">
    <source>
        <dbReference type="PROSITE" id="PS50994"/>
    </source>
</evidence>
<dbReference type="GO" id="GO:0003676">
    <property type="term" value="F:nucleic acid binding"/>
    <property type="evidence" value="ECO:0007669"/>
    <property type="project" value="InterPro"/>
</dbReference>
<dbReference type="InterPro" id="IPR039537">
    <property type="entry name" value="Retrotran_Ty1/copia-like"/>
</dbReference>
<organism evidence="4">
    <name type="scientific">Sesamum calycinum</name>
    <dbReference type="NCBI Taxonomy" id="2727403"/>
    <lineage>
        <taxon>Eukaryota</taxon>
        <taxon>Viridiplantae</taxon>
        <taxon>Streptophyta</taxon>
        <taxon>Embryophyta</taxon>
        <taxon>Tracheophyta</taxon>
        <taxon>Spermatophyta</taxon>
        <taxon>Magnoliopsida</taxon>
        <taxon>eudicotyledons</taxon>
        <taxon>Gunneridae</taxon>
        <taxon>Pentapetalae</taxon>
        <taxon>asterids</taxon>
        <taxon>lamiids</taxon>
        <taxon>Lamiales</taxon>
        <taxon>Pedaliaceae</taxon>
        <taxon>Sesamum</taxon>
    </lineage>
</organism>
<dbReference type="InterPro" id="IPR036397">
    <property type="entry name" value="RNaseH_sf"/>
</dbReference>
<dbReference type="InterPro" id="IPR012337">
    <property type="entry name" value="RNaseH-like_sf"/>
</dbReference>
<protein>
    <submittedName>
        <fullName evidence="4">Retrovirus-related Pol polyprotein from transposon RE1</fullName>
    </submittedName>
</protein>
<dbReference type="InterPro" id="IPR001584">
    <property type="entry name" value="Integrase_cat-core"/>
</dbReference>
<accession>A0AAW2KPL9</accession>
<gene>
    <name evidence="4" type="ORF">Scaly_2560400</name>
</gene>
<dbReference type="PROSITE" id="PS50994">
    <property type="entry name" value="INTEGRASE"/>
    <property type="match status" value="1"/>
</dbReference>
<reference evidence="4" key="1">
    <citation type="submission" date="2020-06" db="EMBL/GenBank/DDBJ databases">
        <authorList>
            <person name="Li T."/>
            <person name="Hu X."/>
            <person name="Zhang T."/>
            <person name="Song X."/>
            <person name="Zhang H."/>
            <person name="Dai N."/>
            <person name="Sheng W."/>
            <person name="Hou X."/>
            <person name="Wei L."/>
        </authorList>
    </citation>
    <scope>NUCLEOTIDE SEQUENCE</scope>
    <source>
        <strain evidence="4">KEN8</strain>
        <tissue evidence="4">Leaf</tissue>
    </source>
</reference>
<dbReference type="Gene3D" id="3.30.420.10">
    <property type="entry name" value="Ribonuclease H-like superfamily/Ribonuclease H"/>
    <property type="match status" value="1"/>
</dbReference>
<evidence type="ECO:0000313" key="4">
    <source>
        <dbReference type="EMBL" id="KAL0307886.1"/>
    </source>
</evidence>
<dbReference type="EMBL" id="JACGWM010000302">
    <property type="protein sequence ID" value="KAL0307886.1"/>
    <property type="molecule type" value="Genomic_DNA"/>
</dbReference>
<evidence type="ECO:0000256" key="2">
    <source>
        <dbReference type="ARBA" id="ARBA00022801"/>
    </source>
</evidence>
<dbReference type="Pfam" id="PF07727">
    <property type="entry name" value="RVT_2"/>
    <property type="match status" value="1"/>
</dbReference>
<keyword evidence="2" id="KW-0378">Hydrolase</keyword>
<dbReference type="SUPFAM" id="SSF53098">
    <property type="entry name" value="Ribonuclease H-like"/>
    <property type="match status" value="1"/>
</dbReference>